<comment type="caution">
    <text evidence="6">The sequence shown here is derived from an EMBL/GenBank/DDBJ whole genome shotgun (WGS) entry which is preliminary data.</text>
</comment>
<evidence type="ECO:0000256" key="3">
    <source>
        <dbReference type="ARBA" id="ARBA00022729"/>
    </source>
</evidence>
<dbReference type="Gene3D" id="3.40.50.2300">
    <property type="match status" value="2"/>
</dbReference>
<evidence type="ECO:0000313" key="7">
    <source>
        <dbReference type="Proteomes" id="UP000614272"/>
    </source>
</evidence>
<protein>
    <recommendedName>
        <fullName evidence="5">Periplasmic binding protein domain-containing protein</fullName>
    </recommendedName>
</protein>
<feature type="chain" id="PRO_5045438620" description="Periplasmic binding protein domain-containing protein" evidence="4">
    <location>
        <begin position="19"/>
        <end position="359"/>
    </location>
</feature>
<dbReference type="Pfam" id="PF13407">
    <property type="entry name" value="Peripla_BP_4"/>
    <property type="match status" value="1"/>
</dbReference>
<dbReference type="PANTHER" id="PTHR46847">
    <property type="entry name" value="D-ALLOSE-BINDING PERIPLASMIC PROTEIN-RELATED"/>
    <property type="match status" value="1"/>
</dbReference>
<dbReference type="RefSeq" id="WP_099036538.1">
    <property type="nucleotide sequence ID" value="NZ_BMGJ01000023.1"/>
</dbReference>
<dbReference type="CDD" id="cd06324">
    <property type="entry name" value="PBP1_ABC_sugar_binding-like"/>
    <property type="match status" value="1"/>
</dbReference>
<name>A0ABQ1RU25_9ALTE</name>
<accession>A0ABQ1RU25</accession>
<comment type="similarity">
    <text evidence="2">Belongs to the bacterial solute-binding protein 2 family.</text>
</comment>
<feature type="signal peptide" evidence="4">
    <location>
        <begin position="1"/>
        <end position="18"/>
    </location>
</feature>
<evidence type="ECO:0000256" key="2">
    <source>
        <dbReference type="ARBA" id="ARBA00007639"/>
    </source>
</evidence>
<dbReference type="InterPro" id="IPR025997">
    <property type="entry name" value="SBP_2_dom"/>
</dbReference>
<comment type="subcellular location">
    <subcellularLocation>
        <location evidence="1">Cell envelope</location>
    </subcellularLocation>
</comment>
<dbReference type="InterPro" id="IPR028082">
    <property type="entry name" value="Peripla_BP_I"/>
</dbReference>
<evidence type="ECO:0000313" key="6">
    <source>
        <dbReference type="EMBL" id="GGD79009.1"/>
    </source>
</evidence>
<dbReference type="EMBL" id="BMGJ01000023">
    <property type="protein sequence ID" value="GGD79009.1"/>
    <property type="molecule type" value="Genomic_DNA"/>
</dbReference>
<evidence type="ECO:0000256" key="1">
    <source>
        <dbReference type="ARBA" id="ARBA00004196"/>
    </source>
</evidence>
<sequence length="359" mass="41034">MYAKNCLFALLFCAELNAVEVLFVSPSSPEDPFFSRVELYTNMAAESLNLHVETIYGGGHRIYQHQELNKRLQVSRPDYLVLQIFSGSGEPLFELLSQYPDMNVITLERLLLKDESDAIGLPGEKHRNWIGEIYIDNQTASRKLSRHLLKVCKEQAEKNRNGVVGLNGFHGYEADSREAGLKQAITAQSAFRLNQVVNAKWQRELAQQQTATLMQRYPDTSIFWSASDWLALGVSDALINGGFKQKFCIGGFDWLPEMLDAIKQQKVNASVGGHFMMGAWAMVMISDHLNFSRRESKNYNMGSVKMEMGLATRENAETVSRLLQPEFWKEVDFHRFSLTHSQRESYDFSLQRLMELIKK</sequence>
<keyword evidence="7" id="KW-1185">Reference proteome</keyword>
<evidence type="ECO:0000256" key="4">
    <source>
        <dbReference type="SAM" id="SignalP"/>
    </source>
</evidence>
<proteinExistence type="inferred from homology"/>
<dbReference type="PANTHER" id="PTHR46847:SF2">
    <property type="entry name" value="ABC TRANSPORTER SUGAR-BINDING PROTEIN"/>
    <property type="match status" value="1"/>
</dbReference>
<gene>
    <name evidence="6" type="ORF">GCM10011357_37520</name>
</gene>
<keyword evidence="3 4" id="KW-0732">Signal</keyword>
<dbReference type="SUPFAM" id="SSF53822">
    <property type="entry name" value="Periplasmic binding protein-like I"/>
    <property type="match status" value="1"/>
</dbReference>
<reference evidence="7" key="1">
    <citation type="journal article" date="2019" name="Int. J. Syst. Evol. Microbiol.">
        <title>The Global Catalogue of Microorganisms (GCM) 10K type strain sequencing project: providing services to taxonomists for standard genome sequencing and annotation.</title>
        <authorList>
            <consortium name="The Broad Institute Genomics Platform"/>
            <consortium name="The Broad Institute Genome Sequencing Center for Infectious Disease"/>
            <person name="Wu L."/>
            <person name="Ma J."/>
        </authorList>
    </citation>
    <scope>NUCLEOTIDE SEQUENCE [LARGE SCALE GENOMIC DNA]</scope>
    <source>
        <strain evidence="7">CGMCC 1.12923</strain>
    </source>
</reference>
<dbReference type="Proteomes" id="UP000614272">
    <property type="component" value="Unassembled WGS sequence"/>
</dbReference>
<evidence type="ECO:0000259" key="5">
    <source>
        <dbReference type="Pfam" id="PF13407"/>
    </source>
</evidence>
<feature type="domain" description="Periplasmic binding protein" evidence="5">
    <location>
        <begin position="142"/>
        <end position="290"/>
    </location>
</feature>
<organism evidence="6 7">
    <name type="scientific">Lacimicrobium alkaliphilum</name>
    <dbReference type="NCBI Taxonomy" id="1526571"/>
    <lineage>
        <taxon>Bacteria</taxon>
        <taxon>Pseudomonadati</taxon>
        <taxon>Pseudomonadota</taxon>
        <taxon>Gammaproteobacteria</taxon>
        <taxon>Alteromonadales</taxon>
        <taxon>Alteromonadaceae</taxon>
        <taxon>Lacimicrobium</taxon>
    </lineage>
</organism>